<organism evidence="2 3">
    <name type="scientific">Dorcoceras hygrometricum</name>
    <dbReference type="NCBI Taxonomy" id="472368"/>
    <lineage>
        <taxon>Eukaryota</taxon>
        <taxon>Viridiplantae</taxon>
        <taxon>Streptophyta</taxon>
        <taxon>Embryophyta</taxon>
        <taxon>Tracheophyta</taxon>
        <taxon>Spermatophyta</taxon>
        <taxon>Magnoliopsida</taxon>
        <taxon>eudicotyledons</taxon>
        <taxon>Gunneridae</taxon>
        <taxon>Pentapetalae</taxon>
        <taxon>asterids</taxon>
        <taxon>lamiids</taxon>
        <taxon>Lamiales</taxon>
        <taxon>Gesneriaceae</taxon>
        <taxon>Didymocarpoideae</taxon>
        <taxon>Trichosporeae</taxon>
        <taxon>Loxocarpinae</taxon>
        <taxon>Dorcoceras</taxon>
    </lineage>
</organism>
<feature type="region of interest" description="Disordered" evidence="1">
    <location>
        <begin position="1"/>
        <end position="29"/>
    </location>
</feature>
<reference evidence="2 3" key="1">
    <citation type="journal article" date="2015" name="Proc. Natl. Acad. Sci. U.S.A.">
        <title>The resurrection genome of Boea hygrometrica: A blueprint for survival of dehydration.</title>
        <authorList>
            <person name="Xiao L."/>
            <person name="Yang G."/>
            <person name="Zhang L."/>
            <person name="Yang X."/>
            <person name="Zhao S."/>
            <person name="Ji Z."/>
            <person name="Zhou Q."/>
            <person name="Hu M."/>
            <person name="Wang Y."/>
            <person name="Chen M."/>
            <person name="Xu Y."/>
            <person name="Jin H."/>
            <person name="Xiao X."/>
            <person name="Hu G."/>
            <person name="Bao F."/>
            <person name="Hu Y."/>
            <person name="Wan P."/>
            <person name="Li L."/>
            <person name="Deng X."/>
            <person name="Kuang T."/>
            <person name="Xiang C."/>
            <person name="Zhu J.K."/>
            <person name="Oliver M.J."/>
            <person name="He Y."/>
        </authorList>
    </citation>
    <scope>NUCLEOTIDE SEQUENCE [LARGE SCALE GENOMIC DNA]</scope>
    <source>
        <strain evidence="3">cv. XS01</strain>
    </source>
</reference>
<gene>
    <name evidence="2" type="ORF">F511_31614</name>
</gene>
<proteinExistence type="predicted"/>
<feature type="compositionally biased region" description="Low complexity" evidence="1">
    <location>
        <begin position="1"/>
        <end position="23"/>
    </location>
</feature>
<dbReference type="Proteomes" id="UP000250235">
    <property type="component" value="Unassembled WGS sequence"/>
</dbReference>
<evidence type="ECO:0000313" key="2">
    <source>
        <dbReference type="EMBL" id="KZV55077.1"/>
    </source>
</evidence>
<protein>
    <submittedName>
        <fullName evidence="2">Uncharacterized protein</fullName>
    </submittedName>
</protein>
<accession>A0A2Z7D7U1</accession>
<evidence type="ECO:0000256" key="1">
    <source>
        <dbReference type="SAM" id="MobiDB-lite"/>
    </source>
</evidence>
<keyword evidence="3" id="KW-1185">Reference proteome</keyword>
<evidence type="ECO:0000313" key="3">
    <source>
        <dbReference type="Proteomes" id="UP000250235"/>
    </source>
</evidence>
<name>A0A2Z7D7U1_9LAMI</name>
<sequence length="204" mass="22880">MRFYIDSNPSSSTTSTSSDSSPTHNEDFVNNLQMVVYDESREERIDFLDSKNNEGSSHDGSQQVLVSSPPATTHADTKLEAVEKVVVSLDSLMDSMDSTVQDIDSRVKSMDSRLGSLDSKVEQLLNVQTFLKHDFGIYKRGFYDWMETVAANVTSSQTSLEINLVRQLTEQQYQFANDLEFVKMQLVELVNNLKETGDAKKGEG</sequence>
<feature type="compositionally biased region" description="Polar residues" evidence="1">
    <location>
        <begin position="53"/>
        <end position="71"/>
    </location>
</feature>
<dbReference type="OrthoDB" id="342281at2759"/>
<dbReference type="AlphaFoldDB" id="A0A2Z7D7U1"/>
<dbReference type="Gene3D" id="1.20.5.170">
    <property type="match status" value="1"/>
</dbReference>
<feature type="region of interest" description="Disordered" evidence="1">
    <location>
        <begin position="50"/>
        <end position="77"/>
    </location>
</feature>
<dbReference type="EMBL" id="KQ989017">
    <property type="protein sequence ID" value="KZV55077.1"/>
    <property type="molecule type" value="Genomic_DNA"/>
</dbReference>